<dbReference type="PANTHER" id="PTHR43800:SF1">
    <property type="entry name" value="PEPTIDYL-LYSINE N-ACETYLTRANSFERASE YJAB"/>
    <property type="match status" value="1"/>
</dbReference>
<gene>
    <name evidence="4" type="ORF">B5P24_04955</name>
</gene>
<sequence length="173" mass="18722">MPTRIRPVAARDLAALQGIEDRADRILVELLRPATWWPAPTGAERAAEPGFLLVAEDADGDADADGQLVGFAHVLEVDGLAHLEQVAVPPEHGRRGHGGALVEAAAAEARRRGHRRITLRTFADVPWNAPAYARAGFVEEPSATPFHLRLVETEARLGLDRLGRRVQMGRALG</sequence>
<name>A0A225CCE8_9MICO</name>
<dbReference type="PROSITE" id="PS51186">
    <property type="entry name" value="GNAT"/>
    <property type="match status" value="1"/>
</dbReference>
<dbReference type="OrthoDB" id="572496at2"/>
<keyword evidence="5" id="KW-1185">Reference proteome</keyword>
<evidence type="ECO:0000259" key="3">
    <source>
        <dbReference type="PROSITE" id="PS51186"/>
    </source>
</evidence>
<feature type="domain" description="N-acetyltransferase" evidence="3">
    <location>
        <begin position="3"/>
        <end position="160"/>
    </location>
</feature>
<dbReference type="EMBL" id="MZMQ01000001">
    <property type="protein sequence ID" value="OQJ62401.1"/>
    <property type="molecule type" value="Genomic_DNA"/>
</dbReference>
<proteinExistence type="predicted"/>
<dbReference type="InterPro" id="IPR016181">
    <property type="entry name" value="Acyl_CoA_acyltransferase"/>
</dbReference>
<dbReference type="Gene3D" id="3.40.630.30">
    <property type="match status" value="1"/>
</dbReference>
<dbReference type="InterPro" id="IPR000182">
    <property type="entry name" value="GNAT_dom"/>
</dbReference>
<keyword evidence="2" id="KW-0012">Acyltransferase</keyword>
<evidence type="ECO:0000256" key="2">
    <source>
        <dbReference type="ARBA" id="ARBA00023315"/>
    </source>
</evidence>
<comment type="caution">
    <text evidence="4">The sequence shown here is derived from an EMBL/GenBank/DDBJ whole genome shotgun (WGS) entry which is preliminary data.</text>
</comment>
<dbReference type="GO" id="GO:0016747">
    <property type="term" value="F:acyltransferase activity, transferring groups other than amino-acyl groups"/>
    <property type="evidence" value="ECO:0007669"/>
    <property type="project" value="InterPro"/>
</dbReference>
<organism evidence="4 5">
    <name type="scientific">Clavibacter tessellarius</name>
    <dbReference type="NCBI Taxonomy" id="31965"/>
    <lineage>
        <taxon>Bacteria</taxon>
        <taxon>Bacillati</taxon>
        <taxon>Actinomycetota</taxon>
        <taxon>Actinomycetes</taxon>
        <taxon>Micrococcales</taxon>
        <taxon>Microbacteriaceae</taxon>
        <taxon>Clavibacter</taxon>
    </lineage>
</organism>
<dbReference type="SUPFAM" id="SSF55729">
    <property type="entry name" value="Acyl-CoA N-acyltransferases (Nat)"/>
    <property type="match status" value="1"/>
</dbReference>
<dbReference type="AlphaFoldDB" id="A0A225CCE8"/>
<evidence type="ECO:0000313" key="4">
    <source>
        <dbReference type="EMBL" id="OQJ62401.1"/>
    </source>
</evidence>
<dbReference type="RefSeq" id="WP_094126911.1">
    <property type="nucleotide sequence ID" value="NZ_CP040788.1"/>
</dbReference>
<evidence type="ECO:0000256" key="1">
    <source>
        <dbReference type="ARBA" id="ARBA00022679"/>
    </source>
</evidence>
<dbReference type="PANTHER" id="PTHR43800">
    <property type="entry name" value="PEPTIDYL-LYSINE N-ACETYLTRANSFERASE YJAB"/>
    <property type="match status" value="1"/>
</dbReference>
<dbReference type="Proteomes" id="UP000215316">
    <property type="component" value="Unassembled WGS sequence"/>
</dbReference>
<accession>A0A225CCE8</accession>
<keyword evidence="1" id="KW-0808">Transferase</keyword>
<reference evidence="4" key="1">
    <citation type="submission" date="2017-08" db="EMBL/GenBank/DDBJ databases">
        <title>Genomes of multiple Clavibacter strains from different subspecies.</title>
        <authorList>
            <person name="Yuan X.-K."/>
            <person name="Li X.-S."/>
            <person name="Nie J."/>
            <person name="De Boer S.H."/>
        </authorList>
    </citation>
    <scope>NUCLEOTIDE SEQUENCE [LARGE SCALE GENOMIC DNA]</scope>
    <source>
        <strain evidence="4">ATCC 33566</strain>
    </source>
</reference>
<protein>
    <submittedName>
        <fullName evidence="4">GNAT family N-acetyltransferase</fullName>
    </submittedName>
</protein>
<evidence type="ECO:0000313" key="5">
    <source>
        <dbReference type="Proteomes" id="UP000215316"/>
    </source>
</evidence>
<dbReference type="Pfam" id="PF00583">
    <property type="entry name" value="Acetyltransf_1"/>
    <property type="match status" value="1"/>
</dbReference>